<keyword evidence="6" id="KW-0998">Cell outer membrane</keyword>
<sequence>MEVNSISIFSGIRLRTLMRSLIAFSASFFMLTQELAAQHQDTILQLPVFELTDTSVHRRMPVSIIKAGSLEQQREADLGEILRKQTNVSGIRRGGYAIDPVVRGFRYSQISIFLDEGIHVEGGCPNRMDPVLSHIEPEQVNSLEIVKGPYLLQYGPAPSASIHVRTRPDQSAFNRGFHATSQSGYDAGRGGFKQHVSLLHSAEKAFLSFGGGIKEYDNYTDGNGKEWNSSFSKKDISADAGFKTGRSGFLILSYRGSFGRDILFPALPMDETKGNTNIFSGYFERYHPANPEKRLTLSAYHSRVYHVMDNSFRPQYTRVVPPYNGIMQATAIAEASSSGGRFSFSYPSGNLSMLHGIDTRITAKDGTRNMRMIMTMDGQEYTSEKSINLWRDALIINTGLFTSTTWKKRKTEASLGVRVDLNHAESGDTLVVEKEGKTWYKSAPVNQVMFSISGNLTYRISRKTTIGLGLARSQRAGDMQERYIKFLATGYDRYDYLGNPQLKPETNHQADLMLTFRPGKAELLLNVFISKINNYITGVLVPPNVARPLSQGAPGVKQFNNIDAAVFTGFETTLSWIPFKNSNVGISAAYTYAYFMEAERIILENNQLAGTEIIKNDPVPEIPALDASMTFSYKFRKPLLSPQLIIRAVAAQNHVSLSYYEEKSPGYVITDLAMNYYPHKSVSLAAGISNLLNTAYYDHLNRRLLGSNEKLYEPGRSFYINIKFKL</sequence>
<name>A0A644USA8_9ZZZZ</name>
<reference evidence="9" key="1">
    <citation type="submission" date="2019-08" db="EMBL/GenBank/DDBJ databases">
        <authorList>
            <person name="Kucharzyk K."/>
            <person name="Murdoch R.W."/>
            <person name="Higgins S."/>
            <person name="Loffler F."/>
        </authorList>
    </citation>
    <scope>NUCLEOTIDE SEQUENCE</scope>
</reference>
<dbReference type="PANTHER" id="PTHR30069">
    <property type="entry name" value="TONB-DEPENDENT OUTER MEMBRANE RECEPTOR"/>
    <property type="match status" value="1"/>
</dbReference>
<proteinExistence type="predicted"/>
<evidence type="ECO:0000256" key="6">
    <source>
        <dbReference type="ARBA" id="ARBA00023237"/>
    </source>
</evidence>
<dbReference type="InterPro" id="IPR037066">
    <property type="entry name" value="Plug_dom_sf"/>
</dbReference>
<dbReference type="InterPro" id="IPR036942">
    <property type="entry name" value="Beta-barrel_TonB_sf"/>
</dbReference>
<keyword evidence="2" id="KW-0813">Transport</keyword>
<organism evidence="9">
    <name type="scientific">bioreactor metagenome</name>
    <dbReference type="NCBI Taxonomy" id="1076179"/>
    <lineage>
        <taxon>unclassified sequences</taxon>
        <taxon>metagenomes</taxon>
        <taxon>ecological metagenomes</taxon>
    </lineage>
</organism>
<dbReference type="InterPro" id="IPR039426">
    <property type="entry name" value="TonB-dep_rcpt-like"/>
</dbReference>
<accession>A0A644USA8</accession>
<evidence type="ECO:0000256" key="5">
    <source>
        <dbReference type="ARBA" id="ARBA00023136"/>
    </source>
</evidence>
<keyword evidence="4" id="KW-0798">TonB box</keyword>
<dbReference type="EMBL" id="VSSQ01000154">
    <property type="protein sequence ID" value="MPL81741.1"/>
    <property type="molecule type" value="Genomic_DNA"/>
</dbReference>
<dbReference type="InterPro" id="IPR012910">
    <property type="entry name" value="Plug_dom"/>
</dbReference>
<dbReference type="SUPFAM" id="SSF56935">
    <property type="entry name" value="Porins"/>
    <property type="match status" value="1"/>
</dbReference>
<evidence type="ECO:0000256" key="2">
    <source>
        <dbReference type="ARBA" id="ARBA00022448"/>
    </source>
</evidence>
<dbReference type="GO" id="GO:0015344">
    <property type="term" value="F:siderophore uptake transmembrane transporter activity"/>
    <property type="evidence" value="ECO:0007669"/>
    <property type="project" value="TreeGrafter"/>
</dbReference>
<dbReference type="PANTHER" id="PTHR30069:SF49">
    <property type="entry name" value="OUTER MEMBRANE PROTEIN C"/>
    <property type="match status" value="1"/>
</dbReference>
<evidence type="ECO:0008006" key="10">
    <source>
        <dbReference type="Google" id="ProtNLM"/>
    </source>
</evidence>
<evidence type="ECO:0000256" key="1">
    <source>
        <dbReference type="ARBA" id="ARBA00004571"/>
    </source>
</evidence>
<gene>
    <name evidence="9" type="ORF">SDC9_27671</name>
</gene>
<feature type="domain" description="TonB-dependent receptor-like beta-barrel" evidence="7">
    <location>
        <begin position="222"/>
        <end position="691"/>
    </location>
</feature>
<protein>
    <recommendedName>
        <fullName evidence="10">Vitamin B12 transporter BtuB</fullName>
    </recommendedName>
</protein>
<evidence type="ECO:0000256" key="4">
    <source>
        <dbReference type="ARBA" id="ARBA00023077"/>
    </source>
</evidence>
<feature type="domain" description="TonB-dependent receptor plug" evidence="8">
    <location>
        <begin position="61"/>
        <end position="157"/>
    </location>
</feature>
<dbReference type="AlphaFoldDB" id="A0A644USA8"/>
<dbReference type="InterPro" id="IPR000531">
    <property type="entry name" value="Beta-barrel_TonB"/>
</dbReference>
<dbReference type="GO" id="GO:0009279">
    <property type="term" value="C:cell outer membrane"/>
    <property type="evidence" value="ECO:0007669"/>
    <property type="project" value="UniProtKB-SubCell"/>
</dbReference>
<dbReference type="Gene3D" id="2.170.130.10">
    <property type="entry name" value="TonB-dependent receptor, plug domain"/>
    <property type="match status" value="1"/>
</dbReference>
<evidence type="ECO:0000256" key="3">
    <source>
        <dbReference type="ARBA" id="ARBA00022692"/>
    </source>
</evidence>
<evidence type="ECO:0000259" key="8">
    <source>
        <dbReference type="Pfam" id="PF07715"/>
    </source>
</evidence>
<comment type="subcellular location">
    <subcellularLocation>
        <location evidence="1">Cell outer membrane</location>
        <topology evidence="1">Multi-pass membrane protein</topology>
    </subcellularLocation>
</comment>
<dbReference type="CDD" id="cd01347">
    <property type="entry name" value="ligand_gated_channel"/>
    <property type="match status" value="1"/>
</dbReference>
<dbReference type="Gene3D" id="2.40.170.20">
    <property type="entry name" value="TonB-dependent receptor, beta-barrel domain"/>
    <property type="match status" value="1"/>
</dbReference>
<dbReference type="Pfam" id="PF00593">
    <property type="entry name" value="TonB_dep_Rec_b-barrel"/>
    <property type="match status" value="1"/>
</dbReference>
<comment type="caution">
    <text evidence="9">The sequence shown here is derived from an EMBL/GenBank/DDBJ whole genome shotgun (WGS) entry which is preliminary data.</text>
</comment>
<keyword evidence="3" id="KW-0812">Transmembrane</keyword>
<keyword evidence="5" id="KW-0472">Membrane</keyword>
<dbReference type="Pfam" id="PF07715">
    <property type="entry name" value="Plug"/>
    <property type="match status" value="1"/>
</dbReference>
<dbReference type="GO" id="GO:0044718">
    <property type="term" value="P:siderophore transmembrane transport"/>
    <property type="evidence" value="ECO:0007669"/>
    <property type="project" value="TreeGrafter"/>
</dbReference>
<evidence type="ECO:0000313" key="9">
    <source>
        <dbReference type="EMBL" id="MPL81741.1"/>
    </source>
</evidence>
<evidence type="ECO:0000259" key="7">
    <source>
        <dbReference type="Pfam" id="PF00593"/>
    </source>
</evidence>